<evidence type="ECO:0000259" key="7">
    <source>
        <dbReference type="Pfam" id="PF20266"/>
    </source>
</evidence>
<dbReference type="OrthoDB" id="9115241at2759"/>
<comment type="subcellular location">
    <subcellularLocation>
        <location evidence="1">Membrane</location>
        <topology evidence="1">Single-pass type I membrane protein</topology>
    </subcellularLocation>
</comment>
<feature type="domain" description="Mab-21-like HhH/H2TH-like" evidence="7">
    <location>
        <begin position="193"/>
        <end position="243"/>
    </location>
</feature>
<protein>
    <submittedName>
        <fullName evidence="8">IPIL1 protein</fullName>
    </submittedName>
</protein>
<comment type="similarity">
    <text evidence="2">Belongs to the ITPRIP family.</text>
</comment>
<comment type="caution">
    <text evidence="8">The sequence shown here is derived from an EMBL/GenBank/DDBJ whole genome shotgun (WGS) entry which is preliminary data.</text>
</comment>
<keyword evidence="3" id="KW-0812">Transmembrane</keyword>
<dbReference type="SMART" id="SM01265">
    <property type="entry name" value="Mab-21"/>
    <property type="match status" value="1"/>
</dbReference>
<reference evidence="8 9" key="1">
    <citation type="submission" date="2019-09" db="EMBL/GenBank/DDBJ databases">
        <title>Bird 10,000 Genomes (B10K) Project - Family phase.</title>
        <authorList>
            <person name="Zhang G."/>
        </authorList>
    </citation>
    <scope>NUCLEOTIDE SEQUENCE [LARGE SCALE GENOMIC DNA]</scope>
    <source>
        <strain evidence="8">B10K-DU-001-39</strain>
        <tissue evidence="8">Muscle</tissue>
    </source>
</reference>
<evidence type="ECO:0000256" key="3">
    <source>
        <dbReference type="ARBA" id="ARBA00022692"/>
    </source>
</evidence>
<dbReference type="InterPro" id="IPR026250">
    <property type="entry name" value="ITPRIP-like"/>
</dbReference>
<feature type="non-terminal residue" evidence="8">
    <location>
        <position position="1"/>
    </location>
</feature>
<keyword evidence="6" id="KW-0472">Membrane</keyword>
<sequence length="292" mass="33194">VLLTAPHGHVFHLELGTAGQWPARNSCICVEFQCTCGEEQEMGKLCFLHSSQDQLRNQEPSLLDTLCTGSYLDVEKTARWLPMLVRAAWTSLPESAAHQLKVLPSSRSCRLHLTDSFNQTVFLEMMFGVQQGDSDIFLSTQQTEAIFTSSTTWPQSCAVAEAAFFRHVATHAQEDSFHLRCMQACACILVGYNFSAYKLKTVVLHLLAGTPLESWHKSILHQRMDDIVQYLRRFLEEKHLDHFLTGNEAVPAEIVLPQGFEVARLLSLFQHLVQEPANHVWVLREFKKLQDR</sequence>
<dbReference type="PANTHER" id="PTHR10656:SF40">
    <property type="entry name" value="INOSITOL 1,4,5-TRISPHOSPHATE RECEPTOR-INTERACTING PROTEIN-LIKE 1"/>
    <property type="match status" value="1"/>
</dbReference>
<dbReference type="PANTHER" id="PTHR10656">
    <property type="entry name" value="CELL FATE DETERMINING PROTEIN MAB21-RELATED"/>
    <property type="match status" value="1"/>
</dbReference>
<dbReference type="InterPro" id="IPR046906">
    <property type="entry name" value="Mab-21_HhH/H2TH-like"/>
</dbReference>
<evidence type="ECO:0000256" key="1">
    <source>
        <dbReference type="ARBA" id="ARBA00004479"/>
    </source>
</evidence>
<dbReference type="Gene3D" id="1.10.1410.40">
    <property type="match status" value="1"/>
</dbReference>
<gene>
    <name evidence="8" type="primary">Itpripl1_0</name>
    <name evidence="8" type="ORF">ALELAT_R13990</name>
</gene>
<feature type="non-terminal residue" evidence="8">
    <location>
        <position position="292"/>
    </location>
</feature>
<name>A0A7L0VVR4_ALELA</name>
<evidence type="ECO:0000256" key="5">
    <source>
        <dbReference type="ARBA" id="ARBA00022989"/>
    </source>
</evidence>
<keyword evidence="9" id="KW-1185">Reference proteome</keyword>
<dbReference type="AlphaFoldDB" id="A0A7L0VVR4"/>
<evidence type="ECO:0000256" key="2">
    <source>
        <dbReference type="ARBA" id="ARBA00005554"/>
    </source>
</evidence>
<evidence type="ECO:0000313" key="9">
    <source>
        <dbReference type="Proteomes" id="UP000562322"/>
    </source>
</evidence>
<evidence type="ECO:0000256" key="4">
    <source>
        <dbReference type="ARBA" id="ARBA00022729"/>
    </source>
</evidence>
<keyword evidence="4" id="KW-0732">Signal</keyword>
<evidence type="ECO:0000256" key="6">
    <source>
        <dbReference type="ARBA" id="ARBA00023136"/>
    </source>
</evidence>
<dbReference type="Pfam" id="PF20266">
    <property type="entry name" value="Mab-21_C"/>
    <property type="match status" value="1"/>
</dbReference>
<evidence type="ECO:0000313" key="8">
    <source>
        <dbReference type="EMBL" id="NXL83205.1"/>
    </source>
</evidence>
<dbReference type="Proteomes" id="UP000562322">
    <property type="component" value="Unassembled WGS sequence"/>
</dbReference>
<dbReference type="PRINTS" id="PR02107">
    <property type="entry name" value="INOS145TPRIP"/>
</dbReference>
<dbReference type="InterPro" id="IPR024810">
    <property type="entry name" value="MAB21L/cGLR"/>
</dbReference>
<accession>A0A7L0VVR4</accession>
<organism evidence="8 9">
    <name type="scientific">Alectura lathami</name>
    <name type="common">Australian brush turkey</name>
    <dbReference type="NCBI Taxonomy" id="81907"/>
    <lineage>
        <taxon>Eukaryota</taxon>
        <taxon>Metazoa</taxon>
        <taxon>Chordata</taxon>
        <taxon>Craniata</taxon>
        <taxon>Vertebrata</taxon>
        <taxon>Euteleostomi</taxon>
        <taxon>Archelosauria</taxon>
        <taxon>Archosauria</taxon>
        <taxon>Dinosauria</taxon>
        <taxon>Saurischia</taxon>
        <taxon>Theropoda</taxon>
        <taxon>Coelurosauria</taxon>
        <taxon>Aves</taxon>
        <taxon>Neognathae</taxon>
        <taxon>Galloanserae</taxon>
        <taxon>Galliformes</taxon>
        <taxon>Megapodiidae</taxon>
        <taxon>Alectura</taxon>
    </lineage>
</organism>
<dbReference type="GO" id="GO:0016020">
    <property type="term" value="C:membrane"/>
    <property type="evidence" value="ECO:0007669"/>
    <property type="project" value="UniProtKB-SubCell"/>
</dbReference>
<keyword evidence="5" id="KW-1133">Transmembrane helix</keyword>
<dbReference type="EMBL" id="VXAV01000188">
    <property type="protein sequence ID" value="NXL83205.1"/>
    <property type="molecule type" value="Genomic_DNA"/>
</dbReference>
<proteinExistence type="inferred from homology"/>